<feature type="region of interest" description="Disordered" evidence="4">
    <location>
        <begin position="208"/>
        <end position="286"/>
    </location>
</feature>
<name>A0A9N9KXD4_9HELO</name>
<feature type="compositionally biased region" description="Acidic residues" evidence="4">
    <location>
        <begin position="166"/>
        <end position="175"/>
    </location>
</feature>
<reference evidence="6" key="1">
    <citation type="submission" date="2021-07" db="EMBL/GenBank/DDBJ databases">
        <authorList>
            <person name="Durling M."/>
        </authorList>
    </citation>
    <scope>NUCLEOTIDE SEQUENCE</scope>
</reference>
<dbReference type="GO" id="GO:0003723">
    <property type="term" value="F:RNA binding"/>
    <property type="evidence" value="ECO:0007669"/>
    <property type="project" value="TreeGrafter"/>
</dbReference>
<dbReference type="GO" id="GO:0000398">
    <property type="term" value="P:mRNA splicing, via spliceosome"/>
    <property type="evidence" value="ECO:0007669"/>
    <property type="project" value="InterPro"/>
</dbReference>
<feature type="compositionally biased region" description="Low complexity" evidence="4">
    <location>
        <begin position="73"/>
        <end position="88"/>
    </location>
</feature>
<dbReference type="InterPro" id="IPR013085">
    <property type="entry name" value="U1-CZ_Znf_C2H2"/>
</dbReference>
<dbReference type="PANTHER" id="PTHR13173">
    <property type="entry name" value="WW DOMAIN BINDING PROTEIN 4"/>
    <property type="match status" value="1"/>
</dbReference>
<evidence type="ECO:0000313" key="6">
    <source>
        <dbReference type="EMBL" id="CAG8953217.1"/>
    </source>
</evidence>
<gene>
    <name evidence="6" type="ORF">HYFRA_00003418</name>
</gene>
<proteinExistence type="predicted"/>
<dbReference type="SUPFAM" id="SSF57667">
    <property type="entry name" value="beta-beta-alpha zinc fingers"/>
    <property type="match status" value="1"/>
</dbReference>
<dbReference type="GO" id="GO:0071011">
    <property type="term" value="C:precatalytic spliceosome"/>
    <property type="evidence" value="ECO:0007669"/>
    <property type="project" value="TreeGrafter"/>
</dbReference>
<feature type="domain" description="U1-type" evidence="5">
    <location>
        <begin position="8"/>
        <end position="43"/>
    </location>
</feature>
<evidence type="ECO:0000256" key="1">
    <source>
        <dbReference type="ARBA" id="ARBA00022723"/>
    </source>
</evidence>
<keyword evidence="7" id="KW-1185">Reference proteome</keyword>
<evidence type="ECO:0000259" key="5">
    <source>
        <dbReference type="SMART" id="SM00451"/>
    </source>
</evidence>
<comment type="caution">
    <text evidence="6">The sequence shown here is derived from an EMBL/GenBank/DDBJ whole genome shotgun (WGS) entry which is preliminary data.</text>
</comment>
<keyword evidence="3" id="KW-0862">Zinc</keyword>
<dbReference type="SMART" id="SM00451">
    <property type="entry name" value="ZnF_U1"/>
    <property type="match status" value="1"/>
</dbReference>
<feature type="compositionally biased region" description="Basic and acidic residues" evidence="4">
    <location>
        <begin position="50"/>
        <end position="65"/>
    </location>
</feature>
<dbReference type="InterPro" id="IPR036236">
    <property type="entry name" value="Znf_C2H2_sf"/>
</dbReference>
<evidence type="ECO:0000256" key="2">
    <source>
        <dbReference type="ARBA" id="ARBA00022771"/>
    </source>
</evidence>
<dbReference type="InterPro" id="IPR003604">
    <property type="entry name" value="Matrin/U1-like-C_Znf_C2H2"/>
</dbReference>
<feature type="compositionally biased region" description="Basic and acidic residues" evidence="4">
    <location>
        <begin position="212"/>
        <end position="236"/>
    </location>
</feature>
<feature type="compositionally biased region" description="Basic and acidic residues" evidence="4">
    <location>
        <begin position="250"/>
        <end position="263"/>
    </location>
</feature>
<evidence type="ECO:0000313" key="7">
    <source>
        <dbReference type="Proteomes" id="UP000696280"/>
    </source>
</evidence>
<dbReference type="OrthoDB" id="191651at2759"/>
<protein>
    <recommendedName>
        <fullName evidence="5">U1-type domain-containing protein</fullName>
    </recommendedName>
</protein>
<feature type="region of interest" description="Disordered" evidence="4">
    <location>
        <begin position="50"/>
        <end position="114"/>
    </location>
</feature>
<keyword evidence="2" id="KW-0863">Zinc-finger</keyword>
<evidence type="ECO:0000256" key="4">
    <source>
        <dbReference type="SAM" id="MobiDB-lite"/>
    </source>
</evidence>
<dbReference type="Proteomes" id="UP000696280">
    <property type="component" value="Unassembled WGS sequence"/>
</dbReference>
<keyword evidence="1" id="KW-0479">Metal-binding</keyword>
<evidence type="ECO:0000256" key="3">
    <source>
        <dbReference type="ARBA" id="ARBA00022833"/>
    </source>
</evidence>
<dbReference type="InterPro" id="IPR040023">
    <property type="entry name" value="WBP4"/>
</dbReference>
<organism evidence="6 7">
    <name type="scientific">Hymenoscyphus fraxineus</name>
    <dbReference type="NCBI Taxonomy" id="746836"/>
    <lineage>
        <taxon>Eukaryota</taxon>
        <taxon>Fungi</taxon>
        <taxon>Dikarya</taxon>
        <taxon>Ascomycota</taxon>
        <taxon>Pezizomycotina</taxon>
        <taxon>Leotiomycetes</taxon>
        <taxon>Helotiales</taxon>
        <taxon>Helotiaceae</taxon>
        <taxon>Hymenoscyphus</taxon>
    </lineage>
</organism>
<sequence>MSEYWKSTPKYWCKHCKTFIRDTKLEKANHEATPKHQGNLKRFLRDLHRGHEKDEKDKDRAKSEVARLNGLVSNPSSSSSSSKDGLSSAFGRGPTPSVPQPKVQATAAQRKQQLAQLAEMGVSIPDEFRGDMAMAGEWTVTSQRVLDENGEAKKESVALGVRKREEDDEGEDKEDVEIKRKRWGSKFRSHPVEEDEGDLDALLGQALVQPKSKAEPEPDDVPVKIDMKTEKTKVKVESPPSAWNEVQEESVPKPEEEVKKEFPDSLADIPVVGSEEIPKKGESEEVPTGVVFKKRKAKNIRQK</sequence>
<feature type="region of interest" description="Disordered" evidence="4">
    <location>
        <begin position="143"/>
        <end position="176"/>
    </location>
</feature>
<feature type="compositionally biased region" description="Low complexity" evidence="4">
    <location>
        <begin position="104"/>
        <end position="114"/>
    </location>
</feature>
<feature type="compositionally biased region" description="Basic and acidic residues" evidence="4">
    <location>
        <begin position="145"/>
        <end position="156"/>
    </location>
</feature>
<dbReference type="PANTHER" id="PTHR13173:SF10">
    <property type="entry name" value="WW DOMAIN-BINDING PROTEIN 4"/>
    <property type="match status" value="1"/>
</dbReference>
<accession>A0A9N9KXD4</accession>
<dbReference type="GO" id="GO:0008270">
    <property type="term" value="F:zinc ion binding"/>
    <property type="evidence" value="ECO:0007669"/>
    <property type="project" value="UniProtKB-KW"/>
</dbReference>
<dbReference type="Pfam" id="PF06220">
    <property type="entry name" value="zf-U1"/>
    <property type="match status" value="1"/>
</dbReference>
<dbReference type="EMBL" id="CAJVRL010000049">
    <property type="protein sequence ID" value="CAG8953217.1"/>
    <property type="molecule type" value="Genomic_DNA"/>
</dbReference>
<dbReference type="AlphaFoldDB" id="A0A9N9KXD4"/>